<dbReference type="SUPFAM" id="SSF160246">
    <property type="entry name" value="EspE N-terminal domain-like"/>
    <property type="match status" value="1"/>
</dbReference>
<dbReference type="Gene3D" id="3.30.450.90">
    <property type="match status" value="1"/>
</dbReference>
<dbReference type="InterPro" id="IPR007831">
    <property type="entry name" value="T2SS_GspE_N"/>
</dbReference>
<evidence type="ECO:0000313" key="7">
    <source>
        <dbReference type="Proteomes" id="UP001327459"/>
    </source>
</evidence>
<evidence type="ECO:0000256" key="1">
    <source>
        <dbReference type="ARBA" id="ARBA00006611"/>
    </source>
</evidence>
<dbReference type="InterPro" id="IPR001482">
    <property type="entry name" value="T2SS/T4SS_dom"/>
</dbReference>
<proteinExistence type="inferred from homology"/>
<organism evidence="6 7">
    <name type="scientific">Guyparkeria halophila</name>
    <dbReference type="NCBI Taxonomy" id="47960"/>
    <lineage>
        <taxon>Bacteria</taxon>
        <taxon>Pseudomonadati</taxon>
        <taxon>Pseudomonadota</taxon>
        <taxon>Gammaproteobacteria</taxon>
        <taxon>Chromatiales</taxon>
        <taxon>Thioalkalibacteraceae</taxon>
        <taxon>Guyparkeria</taxon>
    </lineage>
</organism>
<dbReference type="InterPro" id="IPR037257">
    <property type="entry name" value="T2SS_E_N_sf"/>
</dbReference>
<evidence type="ECO:0000256" key="2">
    <source>
        <dbReference type="ARBA" id="ARBA00022741"/>
    </source>
</evidence>
<accession>A0ABZ0YX04</accession>
<name>A0ABZ0YX04_9GAMM</name>
<dbReference type="Pfam" id="PF00437">
    <property type="entry name" value="T2SSE"/>
    <property type="match status" value="1"/>
</dbReference>
<dbReference type="SUPFAM" id="SSF52540">
    <property type="entry name" value="P-loop containing nucleoside triphosphate hydrolases"/>
    <property type="match status" value="1"/>
</dbReference>
<evidence type="ECO:0000313" key="6">
    <source>
        <dbReference type="EMBL" id="WQH15725.1"/>
    </source>
</evidence>
<dbReference type="Gene3D" id="3.30.300.160">
    <property type="entry name" value="Type II secretion system, protein E, N-terminal domain"/>
    <property type="match status" value="1"/>
</dbReference>
<dbReference type="Proteomes" id="UP001327459">
    <property type="component" value="Chromosome"/>
</dbReference>
<protein>
    <submittedName>
        <fullName evidence="6">GspE/PulE family protein</fullName>
    </submittedName>
</protein>
<dbReference type="EMBL" id="CP140153">
    <property type="protein sequence ID" value="WQH15725.1"/>
    <property type="molecule type" value="Genomic_DNA"/>
</dbReference>
<keyword evidence="7" id="KW-1185">Reference proteome</keyword>
<dbReference type="RefSeq" id="WP_322520750.1">
    <property type="nucleotide sequence ID" value="NZ_CP140153.1"/>
</dbReference>
<feature type="domain" description="Bacterial type II secretion system protein E" evidence="5">
    <location>
        <begin position="408"/>
        <end position="422"/>
    </location>
</feature>
<dbReference type="PANTHER" id="PTHR30258">
    <property type="entry name" value="TYPE II SECRETION SYSTEM PROTEIN GSPE-RELATED"/>
    <property type="match status" value="1"/>
</dbReference>
<dbReference type="PANTHER" id="PTHR30258:SF1">
    <property type="entry name" value="PROTEIN TRANSPORT PROTEIN HOFB HOMOLOG"/>
    <property type="match status" value="1"/>
</dbReference>
<dbReference type="CDD" id="cd01129">
    <property type="entry name" value="PulE-GspE-like"/>
    <property type="match status" value="1"/>
</dbReference>
<evidence type="ECO:0000256" key="4">
    <source>
        <dbReference type="SAM" id="MobiDB-lite"/>
    </source>
</evidence>
<keyword evidence="3" id="KW-0067">ATP-binding</keyword>
<dbReference type="InterPro" id="IPR027417">
    <property type="entry name" value="P-loop_NTPase"/>
</dbReference>
<comment type="similarity">
    <text evidence="1">Belongs to the GSP E family.</text>
</comment>
<dbReference type="Pfam" id="PF05157">
    <property type="entry name" value="MshEN"/>
    <property type="match status" value="1"/>
</dbReference>
<sequence>MTETAQAMPVMRIGSETDINEALHSARNARVQRLGEVLVQRGALSREALESALESLRHHPATHLGDWLVERKIISPEQLEQALCSQLGIPQVNLGAFVPPPEVAAQIPYEMALRLNALPLARRNSVLVVASARPTDQELLSILRFYTGLGIEPVLATAHQIASAINRAYRVESVGADHESFLRHDDENAAPTPNPEPEIENQATSAPVVKMVNTLLMQAISRGASDIHFLPRRDNVLVRFRLDGALQTIRSIEKAQLLAVVARIKILGRMNIAEHRLPQDGHARVHMGKQEVDLRISVMPAFNGESVVIRILNKNMGLKPLDALGFSKSDERIIRNLIARAQGMILVTGPTGSGKTTTLYSLLQEVKAADPHIITVEDPVEYDMDGIDQVQVHSGIGYTFGRALRNILRHDPDVIMIGEMRDLETAESGVKAALTGHLVFSTLHTNDAPSAVTRLVDMGVAPYLVSSTVMAVLAQRLVRILCSHCKKKHQPEALVCETMGCDSNETFWHSTGCDHCDQTGYVGRTMAYELIVVDRDMGNRIAHGITTEELRQLAVDKGMRTLTRHGLEMARAGITSLEEAYRVRLEDLGGPENGNGS</sequence>
<reference evidence="6 7" key="1">
    <citation type="submission" date="2023-11" db="EMBL/GenBank/DDBJ databases">
        <title>MicrobeMod: A computational toolkit for identifying prokaryotic methylation and restriction-modification with nanopore sequencing.</title>
        <authorList>
            <person name="Crits-Christoph A."/>
            <person name="Kang S.C."/>
            <person name="Lee H."/>
            <person name="Ostrov N."/>
        </authorList>
    </citation>
    <scope>NUCLEOTIDE SEQUENCE [LARGE SCALE GENOMIC DNA]</scope>
    <source>
        <strain evidence="6 7">ATCC 49870</strain>
    </source>
</reference>
<dbReference type="PROSITE" id="PS00662">
    <property type="entry name" value="T2SP_E"/>
    <property type="match status" value="1"/>
</dbReference>
<dbReference type="InterPro" id="IPR003593">
    <property type="entry name" value="AAA+_ATPase"/>
</dbReference>
<gene>
    <name evidence="6" type="ORF">SR882_08100</name>
</gene>
<evidence type="ECO:0000259" key="5">
    <source>
        <dbReference type="PROSITE" id="PS00662"/>
    </source>
</evidence>
<evidence type="ECO:0000256" key="3">
    <source>
        <dbReference type="ARBA" id="ARBA00022840"/>
    </source>
</evidence>
<dbReference type="Gene3D" id="3.40.50.300">
    <property type="entry name" value="P-loop containing nucleotide triphosphate hydrolases"/>
    <property type="match status" value="1"/>
</dbReference>
<feature type="region of interest" description="Disordered" evidence="4">
    <location>
        <begin position="183"/>
        <end position="204"/>
    </location>
</feature>
<keyword evidence="2" id="KW-0547">Nucleotide-binding</keyword>
<dbReference type="SMART" id="SM00382">
    <property type="entry name" value="AAA"/>
    <property type="match status" value="1"/>
</dbReference>